<dbReference type="Pfam" id="PF09359">
    <property type="entry name" value="VTC"/>
    <property type="match status" value="1"/>
</dbReference>
<dbReference type="InterPro" id="IPR018966">
    <property type="entry name" value="VTC_domain"/>
</dbReference>
<organism evidence="2 3">
    <name type="scientific">Desulfobacula phenolica</name>
    <dbReference type="NCBI Taxonomy" id="90732"/>
    <lineage>
        <taxon>Bacteria</taxon>
        <taxon>Pseudomonadati</taxon>
        <taxon>Thermodesulfobacteriota</taxon>
        <taxon>Desulfobacteria</taxon>
        <taxon>Desulfobacterales</taxon>
        <taxon>Desulfobacteraceae</taxon>
        <taxon>Desulfobacula</taxon>
    </lineage>
</organism>
<dbReference type="GO" id="GO:0006799">
    <property type="term" value="P:polyphosphate biosynthetic process"/>
    <property type="evidence" value="ECO:0007669"/>
    <property type="project" value="UniProtKB-ARBA"/>
</dbReference>
<dbReference type="Proteomes" id="UP000199608">
    <property type="component" value="Unassembled WGS sequence"/>
</dbReference>
<dbReference type="Gene3D" id="3.20.100.30">
    <property type="entry name" value="VTC, catalytic tunnel domain"/>
    <property type="match status" value="1"/>
</dbReference>
<dbReference type="InterPro" id="IPR042267">
    <property type="entry name" value="VTC_sf"/>
</dbReference>
<accession>A0A1H2IQI5</accession>
<reference evidence="3" key="1">
    <citation type="submission" date="2016-10" db="EMBL/GenBank/DDBJ databases">
        <authorList>
            <person name="Varghese N."/>
            <person name="Submissions S."/>
        </authorList>
    </citation>
    <scope>NUCLEOTIDE SEQUENCE [LARGE SCALE GENOMIC DNA]</scope>
    <source>
        <strain evidence="3">DSM 3384</strain>
    </source>
</reference>
<dbReference type="AlphaFoldDB" id="A0A1H2IQI5"/>
<dbReference type="EMBL" id="FNLL01000009">
    <property type="protein sequence ID" value="SDU46146.1"/>
    <property type="molecule type" value="Genomic_DNA"/>
</dbReference>
<proteinExistence type="predicted"/>
<keyword evidence="3" id="KW-1185">Reference proteome</keyword>
<evidence type="ECO:0000313" key="2">
    <source>
        <dbReference type="EMBL" id="SDU46146.1"/>
    </source>
</evidence>
<evidence type="ECO:0000259" key="1">
    <source>
        <dbReference type="Pfam" id="PF09359"/>
    </source>
</evidence>
<sequence>MGSHKQKAIPALLERYELKFLIPTEMIDPISKFASVYCSLDKYALDAPNGYYRVNSIYLDSPEYLFLRRRLEGVQNRFNMRVRSYGDHPELPYFLEIKQKTGGVARKYRAAVTDKDWSKVYTEPGFELESDGGSGKEEINKKLFERMLYTYNAAPKILTQYLRKAWISDVDEYARITFDVDLRFRQENEYRPVPSHGEMVSCDHTLAFDPGCAVVLELKCYTSRVPLWMIDLIRFFNLERRSFSKYLTGASELMVLHRYDDDSRVSAIL</sequence>
<feature type="domain" description="VTC" evidence="1">
    <location>
        <begin position="14"/>
        <end position="251"/>
    </location>
</feature>
<protein>
    <submittedName>
        <fullName evidence="2">VTC domain-containing protein</fullName>
    </submittedName>
</protein>
<dbReference type="CDD" id="cd07750">
    <property type="entry name" value="PolyPPase_VTC_like"/>
    <property type="match status" value="1"/>
</dbReference>
<dbReference type="RefSeq" id="WP_092235818.1">
    <property type="nucleotide sequence ID" value="NZ_FNLL01000009.1"/>
</dbReference>
<gene>
    <name evidence="2" type="ORF">SAMN04487931_10974</name>
</gene>
<evidence type="ECO:0000313" key="3">
    <source>
        <dbReference type="Proteomes" id="UP000199608"/>
    </source>
</evidence>
<name>A0A1H2IQI5_9BACT</name>